<evidence type="ECO:0000256" key="2">
    <source>
        <dbReference type="ARBA" id="ARBA00004580"/>
    </source>
</evidence>
<keyword evidence="8" id="KW-1185">Reference proteome</keyword>
<proteinExistence type="predicted"/>
<dbReference type="Gene3D" id="2.60.40.10">
    <property type="entry name" value="Immunoglobulins"/>
    <property type="match status" value="1"/>
</dbReference>
<dbReference type="InterPro" id="IPR013783">
    <property type="entry name" value="Ig-like_fold"/>
</dbReference>
<dbReference type="SMART" id="SM00324">
    <property type="entry name" value="RhoGAP"/>
    <property type="match status" value="1"/>
</dbReference>
<accession>A0ABR2WMY2</accession>
<sequence length="641" mass="72118">MLLMIYVKKKHVKDIEYVASDSAGCGIMGMMGNKGGVAIRIKFRDTYLCFVNCHLAASVNEVSRRNQDYQEICRRLVFPSHVGASRYFATAPGVAAAIGLSNAENNLHSRGLSVFNNDNLFWLGDLNYRVALPEDKVFALLEKDQLDELIRHDQLNAQKELGLAFSEFEEGKLNFLPTYKYEIGSVILTPNEKKRVPSWCDRILWCSNKKENVKQLFYQSQSSMVSSDHKPVSAFFDVKVKTLLTEKYDAVRGEISRDLDKFENEVTAVISVSPLSIDFGKVKYNVSVSRTITVENTSPTLVEMKFASHGDTKKRSKPWLWVNPPFDMLLPGESKKINITILVDETSASTLNMGQEELKDIISLTLQNDKAYFIEVYGEYIPTCFGTSLDYLSKLNGPIQQADPKEIQALPTHIQRSIPWEIWRMCDFLSRHGTTTEKLFLETGDEILVTYIRECLDTGDPFDPKILLEGPPAYDTLMTGKLPDSVSSAEPLNNSSNTKPPNSTSSTKSTTGSTGIHSMAEALLRFLRNLPEPVITYDLYDRCLAAVAGGKKPVTDTLEELPRAHLNVFIYLTHFLKMLIQNGPPNDPELTDKLAVFSSVLMRPRHYEPDPFGFIEARKKAGLLTIYLAEDEDPEESLKTQ</sequence>
<dbReference type="SMART" id="SM00128">
    <property type="entry name" value="IPPc"/>
    <property type="match status" value="1"/>
</dbReference>
<dbReference type="PANTHER" id="PTHR11200:SF300">
    <property type="entry name" value="TYPE II INOSITOL 1,4,5-TRISPHOSPHATE 5-PHOSPHATASE"/>
    <property type="match status" value="1"/>
</dbReference>
<dbReference type="SUPFAM" id="SSF48350">
    <property type="entry name" value="GTPase activation domain, GAP"/>
    <property type="match status" value="1"/>
</dbReference>
<dbReference type="Pfam" id="PF00620">
    <property type="entry name" value="RhoGAP"/>
    <property type="match status" value="1"/>
</dbReference>
<evidence type="ECO:0000256" key="1">
    <source>
        <dbReference type="ARBA" id="ARBA00004146"/>
    </source>
</evidence>
<dbReference type="InterPro" id="IPR048869">
    <property type="entry name" value="OCRL-1_2_ASH"/>
</dbReference>
<keyword evidence="4" id="KW-0968">Cytoplasmic vesicle</keyword>
<protein>
    <recommendedName>
        <fullName evidence="6">Rho-GAP domain-containing protein</fullName>
    </recommendedName>
</protein>
<evidence type="ECO:0000313" key="8">
    <source>
        <dbReference type="Proteomes" id="UP001479436"/>
    </source>
</evidence>
<dbReference type="PROSITE" id="PS50238">
    <property type="entry name" value="RHOGAP"/>
    <property type="match status" value="1"/>
</dbReference>
<evidence type="ECO:0000259" key="6">
    <source>
        <dbReference type="PROSITE" id="PS50238"/>
    </source>
</evidence>
<dbReference type="InterPro" id="IPR000300">
    <property type="entry name" value="IPPc"/>
</dbReference>
<feature type="domain" description="Rho-GAP" evidence="6">
    <location>
        <begin position="408"/>
        <end position="635"/>
    </location>
</feature>
<comment type="caution">
    <text evidence="7">The sequence shown here is derived from an EMBL/GenBank/DDBJ whole genome shotgun (WGS) entry which is preliminary data.</text>
</comment>
<dbReference type="Gene3D" id="3.60.10.10">
    <property type="entry name" value="Endonuclease/exonuclease/phosphatase"/>
    <property type="match status" value="1"/>
</dbReference>
<comment type="subcellular location">
    <subcellularLocation>
        <location evidence="2">Cytoplasmic vesicle</location>
        <location evidence="2">Phagosome membrane</location>
    </subcellularLocation>
    <subcellularLocation>
        <location evidence="1">Early endosome membrane</location>
    </subcellularLocation>
</comment>
<reference evidence="7 8" key="1">
    <citation type="submission" date="2023-04" db="EMBL/GenBank/DDBJ databases">
        <title>Genome of Basidiobolus ranarum AG-B5.</title>
        <authorList>
            <person name="Stajich J.E."/>
            <person name="Carter-House D."/>
            <person name="Gryganskyi A."/>
        </authorList>
    </citation>
    <scope>NUCLEOTIDE SEQUENCE [LARGE SCALE GENOMIC DNA]</scope>
    <source>
        <strain evidence="7 8">AG-B5</strain>
    </source>
</reference>
<evidence type="ECO:0000256" key="4">
    <source>
        <dbReference type="ARBA" id="ARBA00023329"/>
    </source>
</evidence>
<dbReference type="EMBL" id="JASJQH010000796">
    <property type="protein sequence ID" value="KAK9762885.1"/>
    <property type="molecule type" value="Genomic_DNA"/>
</dbReference>
<dbReference type="Pfam" id="PF21310">
    <property type="entry name" value="OCRL-like_ASH"/>
    <property type="match status" value="1"/>
</dbReference>
<dbReference type="Pfam" id="PF22669">
    <property type="entry name" value="Exo_endo_phos2"/>
    <property type="match status" value="1"/>
</dbReference>
<feature type="region of interest" description="Disordered" evidence="5">
    <location>
        <begin position="485"/>
        <end position="514"/>
    </location>
</feature>
<dbReference type="SUPFAM" id="SSF56219">
    <property type="entry name" value="DNase I-like"/>
    <property type="match status" value="1"/>
</dbReference>
<gene>
    <name evidence="7" type="ORF">K7432_010935</name>
</gene>
<dbReference type="InterPro" id="IPR008936">
    <property type="entry name" value="Rho_GTPase_activation_prot"/>
</dbReference>
<dbReference type="InterPro" id="IPR036691">
    <property type="entry name" value="Endo/exonu/phosph_ase_sf"/>
</dbReference>
<dbReference type="Proteomes" id="UP001479436">
    <property type="component" value="Unassembled WGS sequence"/>
</dbReference>
<dbReference type="PANTHER" id="PTHR11200">
    <property type="entry name" value="INOSITOL 5-PHOSPHATASE"/>
    <property type="match status" value="1"/>
</dbReference>
<organism evidence="7 8">
    <name type="scientific">Basidiobolus ranarum</name>
    <dbReference type="NCBI Taxonomy" id="34480"/>
    <lineage>
        <taxon>Eukaryota</taxon>
        <taxon>Fungi</taxon>
        <taxon>Fungi incertae sedis</taxon>
        <taxon>Zoopagomycota</taxon>
        <taxon>Entomophthoromycotina</taxon>
        <taxon>Basidiobolomycetes</taxon>
        <taxon>Basidiobolales</taxon>
        <taxon>Basidiobolaceae</taxon>
        <taxon>Basidiobolus</taxon>
    </lineage>
</organism>
<name>A0ABR2WMY2_9FUNG</name>
<evidence type="ECO:0000256" key="5">
    <source>
        <dbReference type="SAM" id="MobiDB-lite"/>
    </source>
</evidence>
<feature type="compositionally biased region" description="Low complexity" evidence="5">
    <location>
        <begin position="493"/>
        <end position="514"/>
    </location>
</feature>
<dbReference type="Gene3D" id="1.10.555.10">
    <property type="entry name" value="Rho GTPase activation protein"/>
    <property type="match status" value="1"/>
</dbReference>
<dbReference type="InterPro" id="IPR000198">
    <property type="entry name" value="RhoGAP_dom"/>
</dbReference>
<evidence type="ECO:0000256" key="3">
    <source>
        <dbReference type="ARBA" id="ARBA00022753"/>
    </source>
</evidence>
<keyword evidence="3" id="KW-0967">Endosome</keyword>
<dbReference type="InterPro" id="IPR046985">
    <property type="entry name" value="IP5"/>
</dbReference>
<evidence type="ECO:0000313" key="7">
    <source>
        <dbReference type="EMBL" id="KAK9762885.1"/>
    </source>
</evidence>